<proteinExistence type="predicted"/>
<dbReference type="AlphaFoldDB" id="A0A832DN89"/>
<reference evidence="2" key="1">
    <citation type="journal article" date="2020" name="mSystems">
        <title>Genome- and Community-Level Interaction Insights into Carbon Utilization and Element Cycling Functions of Hydrothermarchaeota in Hydrothermal Sediment.</title>
        <authorList>
            <person name="Zhou Z."/>
            <person name="Liu Y."/>
            <person name="Xu W."/>
            <person name="Pan J."/>
            <person name="Luo Z.H."/>
            <person name="Li M."/>
        </authorList>
    </citation>
    <scope>NUCLEOTIDE SEQUENCE [LARGE SCALE GENOMIC DNA]</scope>
    <source>
        <strain evidence="2">SpSt-500</strain>
    </source>
</reference>
<organism evidence="2">
    <name type="scientific">Ignavibacterium album</name>
    <dbReference type="NCBI Taxonomy" id="591197"/>
    <lineage>
        <taxon>Bacteria</taxon>
        <taxon>Pseudomonadati</taxon>
        <taxon>Ignavibacteriota</taxon>
        <taxon>Ignavibacteria</taxon>
        <taxon>Ignavibacteriales</taxon>
        <taxon>Ignavibacteriaceae</taxon>
        <taxon>Ignavibacterium</taxon>
    </lineage>
</organism>
<evidence type="ECO:0000259" key="1">
    <source>
        <dbReference type="Pfam" id="PF13709"/>
    </source>
</evidence>
<name>A0A832DN89_9BACT</name>
<accession>A0A832DN89</accession>
<dbReference type="Gene3D" id="3.40.50.12140">
    <property type="entry name" value="Domain of unknown function DUF4159"/>
    <property type="match status" value="1"/>
</dbReference>
<dbReference type="Pfam" id="PF13709">
    <property type="entry name" value="DUF4159"/>
    <property type="match status" value="1"/>
</dbReference>
<comment type="caution">
    <text evidence="2">The sequence shown here is derived from an EMBL/GenBank/DDBJ whole genome shotgun (WGS) entry which is preliminary data.</text>
</comment>
<protein>
    <submittedName>
        <fullName evidence="2">DUF4159 domain-containing protein</fullName>
    </submittedName>
</protein>
<dbReference type="EMBL" id="DSVI01000010">
    <property type="protein sequence ID" value="HGT48081.1"/>
    <property type="molecule type" value="Genomic_DNA"/>
</dbReference>
<evidence type="ECO:0000313" key="2">
    <source>
        <dbReference type="EMBL" id="HGT48081.1"/>
    </source>
</evidence>
<sequence>MNRIFIILLVFFSSGILLAQAKDGFTIARLKYGGGGDWYNDPSAEVNLLKFVAANTNIKTIPEYKFVDIQSDEIFSYPFLFITGHGNIVLSDEEAKRLRIYLENGGFLYIDDDYGLDKAIRREMKKVFPDKDFIELPFSHKLFNIFYKFDNGAPKTHEHDKKPPQTFGIFIGERMAVLYTFETNPSDGWADPEVHKDPEEKRIEALKFGTNIILYALSQ</sequence>
<gene>
    <name evidence="2" type="ORF">ENS56_08600</name>
</gene>
<feature type="domain" description="DUF4159" evidence="1">
    <location>
        <begin position="26"/>
        <end position="217"/>
    </location>
</feature>
<dbReference type="InterPro" id="IPR025297">
    <property type="entry name" value="DUF4159"/>
</dbReference>